<feature type="region of interest" description="Disordered" evidence="1">
    <location>
        <begin position="249"/>
        <end position="270"/>
    </location>
</feature>
<organism evidence="3 4">
    <name type="scientific">Kineosporia babensis</name>
    <dbReference type="NCBI Taxonomy" id="499548"/>
    <lineage>
        <taxon>Bacteria</taxon>
        <taxon>Bacillati</taxon>
        <taxon>Actinomycetota</taxon>
        <taxon>Actinomycetes</taxon>
        <taxon>Kineosporiales</taxon>
        <taxon>Kineosporiaceae</taxon>
        <taxon>Kineosporia</taxon>
    </lineage>
</organism>
<keyword evidence="3" id="KW-0436">Ligase</keyword>
<gene>
    <name evidence="3" type="primary">ligD</name>
    <name evidence="3" type="ORF">LR394_02205</name>
</gene>
<protein>
    <submittedName>
        <fullName evidence="3">Non-homologous end-joining DNA ligase</fullName>
        <ecNumber evidence="3">6.5.1.1</ecNumber>
    </submittedName>
</protein>
<dbReference type="AlphaFoldDB" id="A0A9X1NAX8"/>
<sequence>MAGEEQLVEVGGRTLRLRNLDKVLYPSTGTTKGELLHYLTGVAGLLLPHLRDRPATRKRWPDGVEAGPTFFEKNVPRGAPSWLRDVTLPAPGSTKDREMVTYPLIDDLAGLMWAANLAALELHVPQWRVGPRGAAKNPDLLVIDLDPGPPAGLPQCAEVALAVRERLQEDGLDPHPVTSGGKGMQLYAAVSGKQDSATVSDYAHRLAEELEKSLPRLVVSRMNKNLRKNRVLLDWSQNNGAKTTICPFSPRGRERPTAAAPRSWDELSDPGSLLQLEFGDVLERIEDVGDPLASSLPSGGATGVGPKVPTS</sequence>
<dbReference type="CDD" id="cd04863">
    <property type="entry name" value="MtLigD_Pol_like"/>
    <property type="match status" value="1"/>
</dbReference>
<dbReference type="RefSeq" id="WP_231438615.1">
    <property type="nucleotide sequence ID" value="NZ_JAJOMB010000001.1"/>
</dbReference>
<feature type="region of interest" description="Disordered" evidence="1">
    <location>
        <begin position="290"/>
        <end position="311"/>
    </location>
</feature>
<evidence type="ECO:0000259" key="2">
    <source>
        <dbReference type="Pfam" id="PF21686"/>
    </source>
</evidence>
<dbReference type="PANTHER" id="PTHR42705">
    <property type="entry name" value="BIFUNCTIONAL NON-HOMOLOGOUS END JOINING PROTEIN LIGD"/>
    <property type="match status" value="1"/>
</dbReference>
<feature type="domain" description="DNA ligase D polymerase" evidence="2">
    <location>
        <begin position="31"/>
        <end position="291"/>
    </location>
</feature>
<comment type="caution">
    <text evidence="3">The sequence shown here is derived from an EMBL/GenBank/DDBJ whole genome shotgun (WGS) entry which is preliminary data.</text>
</comment>
<dbReference type="PANTHER" id="PTHR42705:SF2">
    <property type="entry name" value="BIFUNCTIONAL NON-HOMOLOGOUS END JOINING PROTEIN LIGD"/>
    <property type="match status" value="1"/>
</dbReference>
<keyword evidence="4" id="KW-1185">Reference proteome</keyword>
<dbReference type="InterPro" id="IPR052171">
    <property type="entry name" value="NHEJ_LigD"/>
</dbReference>
<accession>A0A9X1NAX8</accession>
<evidence type="ECO:0000313" key="4">
    <source>
        <dbReference type="Proteomes" id="UP001138997"/>
    </source>
</evidence>
<dbReference type="EC" id="6.5.1.1" evidence="3"/>
<dbReference type="GO" id="GO:0003910">
    <property type="term" value="F:DNA ligase (ATP) activity"/>
    <property type="evidence" value="ECO:0007669"/>
    <property type="project" value="UniProtKB-EC"/>
</dbReference>
<dbReference type="NCBIfam" id="TIGR02778">
    <property type="entry name" value="ligD_pol"/>
    <property type="match status" value="1"/>
</dbReference>
<dbReference type="InterPro" id="IPR014145">
    <property type="entry name" value="LigD_pol_dom"/>
</dbReference>
<dbReference type="EMBL" id="JAJOMB010000001">
    <property type="protein sequence ID" value="MCD5309693.1"/>
    <property type="molecule type" value="Genomic_DNA"/>
</dbReference>
<evidence type="ECO:0000256" key="1">
    <source>
        <dbReference type="SAM" id="MobiDB-lite"/>
    </source>
</evidence>
<dbReference type="Gene3D" id="3.90.920.10">
    <property type="entry name" value="DNA primase, PRIM domain"/>
    <property type="match status" value="1"/>
</dbReference>
<dbReference type="Pfam" id="PF21686">
    <property type="entry name" value="LigD_Prim-Pol"/>
    <property type="match status" value="1"/>
</dbReference>
<dbReference type="Proteomes" id="UP001138997">
    <property type="component" value="Unassembled WGS sequence"/>
</dbReference>
<evidence type="ECO:0000313" key="3">
    <source>
        <dbReference type="EMBL" id="MCD5309693.1"/>
    </source>
</evidence>
<proteinExistence type="predicted"/>
<reference evidence="3" key="1">
    <citation type="submission" date="2021-11" db="EMBL/GenBank/DDBJ databases">
        <title>Streptomyces corallinus and Kineosporia corallina sp. nov., two new coral-derived marine actinobacteria.</title>
        <authorList>
            <person name="Buangrab K."/>
            <person name="Sutthacheep M."/>
            <person name="Yeemin T."/>
            <person name="Harunari E."/>
            <person name="Igarashi Y."/>
            <person name="Sripreechasak P."/>
            <person name="Kanchanasin P."/>
            <person name="Tanasupawat S."/>
            <person name="Phongsopitanun W."/>
        </authorList>
    </citation>
    <scope>NUCLEOTIDE SEQUENCE</scope>
    <source>
        <strain evidence="3">JCM 31032</strain>
    </source>
</reference>
<name>A0A9X1NAX8_9ACTN</name>
<dbReference type="InterPro" id="IPR033649">
    <property type="entry name" value="MtLigD_Pol-like"/>
</dbReference>